<dbReference type="AlphaFoldDB" id="A0A7W8DZG7"/>
<reference evidence="1 2" key="1">
    <citation type="submission" date="2020-08" db="EMBL/GenBank/DDBJ databases">
        <title>Genomic Encyclopedia of Type Strains, Phase IV (KMG-IV): sequencing the most valuable type-strain genomes for metagenomic binning, comparative biology and taxonomic classification.</title>
        <authorList>
            <person name="Goeker M."/>
        </authorList>
    </citation>
    <scope>NUCLEOTIDE SEQUENCE [LARGE SCALE GENOMIC DNA]</scope>
    <source>
        <strain evidence="1 2">DSM 12706</strain>
    </source>
</reference>
<accession>A0A7W8DZG7</accession>
<comment type="caution">
    <text evidence="1">The sequence shown here is derived from an EMBL/GenBank/DDBJ whole genome shotgun (WGS) entry which is preliminary data.</text>
</comment>
<proteinExistence type="predicted"/>
<dbReference type="EMBL" id="JACHIH010000007">
    <property type="protein sequence ID" value="MBB5046866.1"/>
    <property type="molecule type" value="Genomic_DNA"/>
</dbReference>
<dbReference type="RefSeq" id="WP_184256176.1">
    <property type="nucleotide sequence ID" value="NZ_JACHIH010000007.1"/>
</dbReference>
<organism evidence="1 2">
    <name type="scientific">Rhodopseudomonas rhenobacensis</name>
    <dbReference type="NCBI Taxonomy" id="87461"/>
    <lineage>
        <taxon>Bacteria</taxon>
        <taxon>Pseudomonadati</taxon>
        <taxon>Pseudomonadota</taxon>
        <taxon>Alphaproteobacteria</taxon>
        <taxon>Hyphomicrobiales</taxon>
        <taxon>Nitrobacteraceae</taxon>
        <taxon>Rhodopseudomonas</taxon>
    </lineage>
</organism>
<protein>
    <submittedName>
        <fullName evidence="1">Transcriptional regulator with XRE-family HTH domain</fullName>
    </submittedName>
</protein>
<gene>
    <name evidence="1" type="ORF">HNR60_001615</name>
</gene>
<dbReference type="Proteomes" id="UP000542353">
    <property type="component" value="Unassembled WGS sequence"/>
</dbReference>
<evidence type="ECO:0000313" key="1">
    <source>
        <dbReference type="EMBL" id="MBB5046866.1"/>
    </source>
</evidence>
<keyword evidence="2" id="KW-1185">Reference proteome</keyword>
<dbReference type="CDD" id="cd00093">
    <property type="entry name" value="HTH_XRE"/>
    <property type="match status" value="1"/>
</dbReference>
<dbReference type="InterPro" id="IPR001387">
    <property type="entry name" value="Cro/C1-type_HTH"/>
</dbReference>
<evidence type="ECO:0000313" key="2">
    <source>
        <dbReference type="Proteomes" id="UP000542353"/>
    </source>
</evidence>
<name>A0A7W8DZG7_9BRAD</name>
<sequence>MDDNDKTLPDIAGAQLPSDPLSRIEHVGKTLYGTEWRGRLADGMGVGRTTLWSWLSGSSKPPGDIDARLARAVRIEASYGQRRAARLAGIYSALATTKES</sequence>